<dbReference type="InterPro" id="IPR050541">
    <property type="entry name" value="LRR_TM_domain-containing"/>
</dbReference>
<evidence type="ECO:0000313" key="6">
    <source>
        <dbReference type="Ensembl" id="ENSEBUP00000004714.1"/>
    </source>
</evidence>
<evidence type="ECO:0000256" key="3">
    <source>
        <dbReference type="ARBA" id="ARBA00022737"/>
    </source>
</evidence>
<dbReference type="GeneTree" id="ENSGT00940000160711"/>
<dbReference type="GO" id="GO:1905576">
    <property type="term" value="F:ganglioside GT1b binding"/>
    <property type="evidence" value="ECO:0007669"/>
    <property type="project" value="TreeGrafter"/>
</dbReference>
<evidence type="ECO:0000256" key="4">
    <source>
        <dbReference type="SAM" id="SignalP"/>
    </source>
</evidence>
<evidence type="ECO:0000259" key="5">
    <source>
        <dbReference type="SMART" id="SM00082"/>
    </source>
</evidence>
<dbReference type="GO" id="GO:1905573">
    <property type="term" value="F:ganglioside GM1 binding"/>
    <property type="evidence" value="ECO:0007669"/>
    <property type="project" value="TreeGrafter"/>
</dbReference>
<feature type="signal peptide" evidence="4">
    <location>
        <begin position="1"/>
        <end position="21"/>
    </location>
</feature>
<dbReference type="InterPro" id="IPR003591">
    <property type="entry name" value="Leu-rich_rpt_typical-subtyp"/>
</dbReference>
<keyword evidence="3" id="KW-0677">Repeat</keyword>
<evidence type="ECO:0000256" key="2">
    <source>
        <dbReference type="ARBA" id="ARBA00022729"/>
    </source>
</evidence>
<dbReference type="Proteomes" id="UP000694388">
    <property type="component" value="Unplaced"/>
</dbReference>
<dbReference type="SUPFAM" id="SSF52058">
    <property type="entry name" value="L domain-like"/>
    <property type="match status" value="1"/>
</dbReference>
<dbReference type="PANTHER" id="PTHR24369">
    <property type="entry name" value="ANTIGEN BSP, PUTATIVE-RELATED"/>
    <property type="match status" value="1"/>
</dbReference>
<dbReference type="InterPro" id="IPR000483">
    <property type="entry name" value="Cys-rich_flank_reg_C"/>
</dbReference>
<dbReference type="GO" id="GO:0035025">
    <property type="term" value="P:positive regulation of Rho protein signal transduction"/>
    <property type="evidence" value="ECO:0007669"/>
    <property type="project" value="TreeGrafter"/>
</dbReference>
<dbReference type="InterPro" id="IPR032675">
    <property type="entry name" value="LRR_dom_sf"/>
</dbReference>
<dbReference type="Pfam" id="PF13855">
    <property type="entry name" value="LRR_8"/>
    <property type="match status" value="2"/>
</dbReference>
<feature type="chain" id="PRO_5034919393" evidence="4">
    <location>
        <begin position="22"/>
        <end position="402"/>
    </location>
</feature>
<dbReference type="InterPro" id="IPR001611">
    <property type="entry name" value="Leu-rich_rpt"/>
</dbReference>
<feature type="domain" description="LRRCT" evidence="5">
    <location>
        <begin position="255"/>
        <end position="305"/>
    </location>
</feature>
<keyword evidence="1" id="KW-0433">Leucine-rich repeat</keyword>
<accession>A0A8C4NE83</accession>
<dbReference type="PANTHER" id="PTHR24369:SF174">
    <property type="entry name" value="RETICULON-4 RECEPTOR"/>
    <property type="match status" value="1"/>
</dbReference>
<reference evidence="6" key="2">
    <citation type="submission" date="2025-09" db="UniProtKB">
        <authorList>
            <consortium name="Ensembl"/>
        </authorList>
    </citation>
    <scope>IDENTIFICATION</scope>
</reference>
<dbReference type="GO" id="GO:0009897">
    <property type="term" value="C:external side of plasma membrane"/>
    <property type="evidence" value="ECO:0007669"/>
    <property type="project" value="TreeGrafter"/>
</dbReference>
<dbReference type="SMART" id="SM00369">
    <property type="entry name" value="LRR_TYP"/>
    <property type="match status" value="7"/>
</dbReference>
<protein>
    <submittedName>
        <fullName evidence="6">Reticulon 4 receptor</fullName>
    </submittedName>
</protein>
<evidence type="ECO:0000256" key="1">
    <source>
        <dbReference type="ARBA" id="ARBA00022614"/>
    </source>
</evidence>
<dbReference type="SMART" id="SM00082">
    <property type="entry name" value="LRRCT"/>
    <property type="match status" value="1"/>
</dbReference>
<proteinExistence type="predicted"/>
<evidence type="ECO:0000313" key="7">
    <source>
        <dbReference type="Proteomes" id="UP000694388"/>
    </source>
</evidence>
<dbReference type="Ensembl" id="ENSEBUT00000005152.1">
    <property type="protein sequence ID" value="ENSEBUP00000004714.1"/>
    <property type="gene ID" value="ENSEBUG00000003284.1"/>
</dbReference>
<name>A0A8C4NE83_EPTBU</name>
<dbReference type="Gene3D" id="3.80.10.10">
    <property type="entry name" value="Ribonuclease Inhibitor"/>
    <property type="match status" value="1"/>
</dbReference>
<keyword evidence="2 4" id="KW-0732">Signal</keyword>
<keyword evidence="7" id="KW-1185">Reference proteome</keyword>
<sequence length="402" mass="44586">MATLLTGSLFLSLFLISLTLGSSCPPSCSCPISPPTLRCQWRSLINLPSPIPVETHRLFLQNNRVSVLRYKALTAPQALTLWLSSNALEHIEPAAFSGLPRLEELDLGDNPGLQHLSQGVFSGLPALRTLHLYRCGLIELSNGLFSGLFALRNLYLQENHLTYLPGGSFAELSNLNHLFLHGNRLRMLAPTAFHGLTSLDRLLLHHNYIEVLPVTLLVGLESLTTLFLFGNNLTGLQEGTLDHAQALRYLRLNDNPWHCDCQAKPLWRWLAGFQGASSAVPCALPPELVGRNLRSLPPATFAHCRFSENKASEEPALTTHTDPVTFSLHNHETDPHTDNDHAVEASFFKVKKQGQNHHIIGQLAPATSDHQCTHPPIQERDDGPVRYSDRSYLKADAVFCLH</sequence>
<dbReference type="OMA" id="NIAHPSR"/>
<dbReference type="AlphaFoldDB" id="A0A8C4NE83"/>
<organism evidence="6 7">
    <name type="scientific">Eptatretus burgeri</name>
    <name type="common">Inshore hagfish</name>
    <dbReference type="NCBI Taxonomy" id="7764"/>
    <lineage>
        <taxon>Eukaryota</taxon>
        <taxon>Metazoa</taxon>
        <taxon>Chordata</taxon>
        <taxon>Craniata</taxon>
        <taxon>Vertebrata</taxon>
        <taxon>Cyclostomata</taxon>
        <taxon>Myxini</taxon>
        <taxon>Myxiniformes</taxon>
        <taxon>Myxinidae</taxon>
        <taxon>Eptatretinae</taxon>
        <taxon>Eptatretus</taxon>
    </lineage>
</organism>
<reference evidence="6" key="1">
    <citation type="submission" date="2025-08" db="UniProtKB">
        <authorList>
            <consortium name="Ensembl"/>
        </authorList>
    </citation>
    <scope>IDENTIFICATION</scope>
</reference>